<protein>
    <recommendedName>
        <fullName evidence="4">DUF2905 domain-containing protein</fullName>
    </recommendedName>
</protein>
<feature type="transmembrane region" description="Helical" evidence="1">
    <location>
        <begin position="46"/>
        <end position="64"/>
    </location>
</feature>
<dbReference type="EMBL" id="LHXJ01000060">
    <property type="protein sequence ID" value="KXA89921.1"/>
    <property type="molecule type" value="Genomic_DNA"/>
</dbReference>
<evidence type="ECO:0000313" key="3">
    <source>
        <dbReference type="Proteomes" id="UP000070163"/>
    </source>
</evidence>
<accession>A0A133U6W6</accession>
<dbReference type="AlphaFoldDB" id="A0A133U6W6"/>
<gene>
    <name evidence="2" type="ORF">AKJ57_04720</name>
</gene>
<keyword evidence="1" id="KW-1133">Transmembrane helix</keyword>
<evidence type="ECO:0000313" key="2">
    <source>
        <dbReference type="EMBL" id="KXA89921.1"/>
    </source>
</evidence>
<proteinExistence type="predicted"/>
<sequence>MNQFTWIGIVLILLGIAFVLVSILGRFFTFEGIPNWLIFVYSSDNFYFATSPILILISMIVLIFKCLTN</sequence>
<evidence type="ECO:0008006" key="4">
    <source>
        <dbReference type="Google" id="ProtNLM"/>
    </source>
</evidence>
<organism evidence="2 3">
    <name type="scientific">candidate division MSBL1 archaeon SCGC-AAA259A05</name>
    <dbReference type="NCBI Taxonomy" id="1698259"/>
    <lineage>
        <taxon>Archaea</taxon>
        <taxon>Methanobacteriati</taxon>
        <taxon>Methanobacteriota</taxon>
        <taxon>candidate division MSBL1</taxon>
    </lineage>
</organism>
<keyword evidence="1" id="KW-0472">Membrane</keyword>
<dbReference type="Proteomes" id="UP000070163">
    <property type="component" value="Unassembled WGS sequence"/>
</dbReference>
<keyword evidence="1" id="KW-0812">Transmembrane</keyword>
<keyword evidence="3" id="KW-1185">Reference proteome</keyword>
<name>A0A133U6W6_9EURY</name>
<comment type="caution">
    <text evidence="2">The sequence shown here is derived from an EMBL/GenBank/DDBJ whole genome shotgun (WGS) entry which is preliminary data.</text>
</comment>
<feature type="transmembrane region" description="Helical" evidence="1">
    <location>
        <begin position="6"/>
        <end position="25"/>
    </location>
</feature>
<reference evidence="2 3" key="1">
    <citation type="journal article" date="2016" name="Sci. Rep.">
        <title>Metabolic traits of an uncultured archaeal lineage -MSBL1- from brine pools of the Red Sea.</title>
        <authorList>
            <person name="Mwirichia R."/>
            <person name="Alam I."/>
            <person name="Rashid M."/>
            <person name="Vinu M."/>
            <person name="Ba-Alawi W."/>
            <person name="Anthony Kamau A."/>
            <person name="Kamanda Ngugi D."/>
            <person name="Goker M."/>
            <person name="Klenk H.P."/>
            <person name="Bajic V."/>
            <person name="Stingl U."/>
        </authorList>
    </citation>
    <scope>NUCLEOTIDE SEQUENCE [LARGE SCALE GENOMIC DNA]</scope>
    <source>
        <strain evidence="2">SCGC-AAA259A05</strain>
    </source>
</reference>
<evidence type="ECO:0000256" key="1">
    <source>
        <dbReference type="SAM" id="Phobius"/>
    </source>
</evidence>